<evidence type="ECO:0000259" key="14">
    <source>
        <dbReference type="Pfam" id="PF02878"/>
    </source>
</evidence>
<evidence type="ECO:0000256" key="8">
    <source>
        <dbReference type="ARBA" id="ARBA00023235"/>
    </source>
</evidence>
<evidence type="ECO:0000313" key="18">
    <source>
        <dbReference type="RefSeq" id="XP_017769385.1"/>
    </source>
</evidence>
<dbReference type="Gene3D" id="3.30.310.50">
    <property type="entry name" value="Alpha-D-phosphohexomutase, C-terminal domain"/>
    <property type="match status" value="1"/>
</dbReference>
<evidence type="ECO:0000259" key="15">
    <source>
        <dbReference type="Pfam" id="PF21404"/>
    </source>
</evidence>
<dbReference type="Pfam" id="PF00408">
    <property type="entry name" value="PGM_PMM_IV"/>
    <property type="match status" value="1"/>
</dbReference>
<name>A0ABM1M485_NICVS</name>
<evidence type="ECO:0000256" key="12">
    <source>
        <dbReference type="SAM" id="SignalP"/>
    </source>
</evidence>
<evidence type="ECO:0000256" key="10">
    <source>
        <dbReference type="ARBA" id="ARBA00032065"/>
    </source>
</evidence>
<dbReference type="EC" id="5.4.2.3" evidence="4 11"/>
<feature type="domain" description="Phosphoacetylglucosamine mutase AMG1" evidence="15">
    <location>
        <begin position="343"/>
        <end position="483"/>
    </location>
</feature>
<dbReference type="GeneID" id="108557402"/>
<dbReference type="PROSITE" id="PS00710">
    <property type="entry name" value="PGM_PMM"/>
    <property type="match status" value="1"/>
</dbReference>
<dbReference type="InterPro" id="IPR049022">
    <property type="entry name" value="AMG1_III"/>
</dbReference>
<sequence>MPSAPHYGLLLLLLIAEVSSNPLLRTSSIVGECEQVRAAPTNMASFRTVYAFAREMHPKTEKADIQYGTAGFRTKASKLGYVMYRMGLLAVLRARYKKAVIGVMITASHNPEPDNGVKLVDPHGEMLEQSWEKWATKFANVGDDQLEDVIKEIVNEFNIDMTNRVEIFIGKDTRPSSPSLAKSLMDGVLALSGKPVDFGIVTTPQLHYFVTCKNTRHAYGVPTEVGYYIKLVTAFKKLRGEEYNKGNYKNLIFYDGANGVGSKKIKIFQEQLGECLNVRHFNDAGIGTGKLNFMCGADYVKSTQSFPTGVPVEKNRRCASVDGDADRIVYYYVDDEENFHLMDGDRIATLIASYLKELLQKTGIDLNLGLIQTAYANGASTEYITKQLKVPVACVSTGVKHLHHKALEYDIGVYFEANGHGTVVFSQAAKDKLKEALKSEDKSETEKKAIERFLTLIDVINETVGDAISDMLLVETILHDKGWDVKDWEAAYTDLPNKLVKVVVEDRNVITTTNAERICTSPNGLQDEINSLVAKYSKGRSFVRPSGTEDIVRVYAEAATKEDTDRLAAEVAKKVYDMAGGTGPAPVIPQ</sequence>
<protein>
    <recommendedName>
        <fullName evidence="4 11">Phosphoacetylglucosamine mutase</fullName>
        <shortName evidence="11">PAGM</shortName>
        <ecNumber evidence="4 11">5.4.2.3</ecNumber>
    </recommendedName>
    <alternativeName>
        <fullName evidence="10 11">Acetylglucosamine phosphomutase</fullName>
    </alternativeName>
    <alternativeName>
        <fullName evidence="9 11">N-acetylglucosamine-phosphate mutase</fullName>
    </alternativeName>
</protein>
<dbReference type="InterPro" id="IPR005843">
    <property type="entry name" value="A-D-PHexomutase_C"/>
</dbReference>
<feature type="signal peptide" evidence="12">
    <location>
        <begin position="1"/>
        <end position="20"/>
    </location>
</feature>
<evidence type="ECO:0000256" key="11">
    <source>
        <dbReference type="PIRNR" id="PIRNR016408"/>
    </source>
</evidence>
<dbReference type="RefSeq" id="XP_017769385.1">
    <property type="nucleotide sequence ID" value="XM_017913896.1"/>
</dbReference>
<keyword evidence="7 11" id="KW-0460">Magnesium</keyword>
<evidence type="ECO:0000259" key="16">
    <source>
        <dbReference type="Pfam" id="PF21405"/>
    </source>
</evidence>
<feature type="domain" description="Alpha-D-phosphohexomutase alpha/beta/alpha" evidence="14">
    <location>
        <begin position="94"/>
        <end position="134"/>
    </location>
</feature>
<comment type="similarity">
    <text evidence="3 11">Belongs to the phosphohexose mutase family.</text>
</comment>
<comment type="cofactor">
    <cofactor evidence="11">
        <name>Mg(2+)</name>
        <dbReference type="ChEBI" id="CHEBI:18420"/>
    </cofactor>
    <text evidence="11">Binds 1 Mg(2+) ion per subunit.</text>
</comment>
<dbReference type="Pfam" id="PF02878">
    <property type="entry name" value="PGM_PMM_I"/>
    <property type="match status" value="2"/>
</dbReference>
<dbReference type="InterPro" id="IPR049023">
    <property type="entry name" value="AMG1_II"/>
</dbReference>
<evidence type="ECO:0000256" key="3">
    <source>
        <dbReference type="ARBA" id="ARBA00010231"/>
    </source>
</evidence>
<evidence type="ECO:0000259" key="13">
    <source>
        <dbReference type="Pfam" id="PF00408"/>
    </source>
</evidence>
<reference evidence="18" key="1">
    <citation type="submission" date="2025-08" db="UniProtKB">
        <authorList>
            <consortium name="RefSeq"/>
        </authorList>
    </citation>
    <scope>IDENTIFICATION</scope>
    <source>
        <tissue evidence="18">Whole Larva</tissue>
    </source>
</reference>
<evidence type="ECO:0000256" key="7">
    <source>
        <dbReference type="ARBA" id="ARBA00022842"/>
    </source>
</evidence>
<evidence type="ECO:0000256" key="2">
    <source>
        <dbReference type="ARBA" id="ARBA00004865"/>
    </source>
</evidence>
<dbReference type="CDD" id="cd03086">
    <property type="entry name" value="PGM3"/>
    <property type="match status" value="1"/>
</dbReference>
<dbReference type="PANTHER" id="PTHR45955">
    <property type="entry name" value="PHOSPHOACETYLGLUCOSAMINE MUTASE"/>
    <property type="match status" value="1"/>
</dbReference>
<gene>
    <name evidence="18" type="primary">LOC108557402</name>
</gene>
<keyword evidence="12" id="KW-0732">Signal</keyword>
<keyword evidence="6 11" id="KW-0479">Metal-binding</keyword>
<dbReference type="InterPro" id="IPR016066">
    <property type="entry name" value="A-D-PHexomutase_CS"/>
</dbReference>
<comment type="pathway">
    <text evidence="2 11">Nucleotide-sugar biosynthesis; UDP-N-acetyl-alpha-D-glucosamine biosynthesis; N-acetyl-alpha-D-glucosamine 1-phosphate from alpha-D-glucosamine 6-phosphate (route I): step 2/2.</text>
</comment>
<evidence type="ECO:0000256" key="1">
    <source>
        <dbReference type="ARBA" id="ARBA00000558"/>
    </source>
</evidence>
<dbReference type="SUPFAM" id="SSF53738">
    <property type="entry name" value="Phosphoglucomutase, first 3 domains"/>
    <property type="match status" value="4"/>
</dbReference>
<dbReference type="Proteomes" id="UP000695000">
    <property type="component" value="Unplaced"/>
</dbReference>
<evidence type="ECO:0000256" key="9">
    <source>
        <dbReference type="ARBA" id="ARBA00031926"/>
    </source>
</evidence>
<dbReference type="PIRSF" id="PIRSF016408">
    <property type="entry name" value="PAGM"/>
    <property type="match status" value="1"/>
</dbReference>
<dbReference type="SUPFAM" id="SSF55957">
    <property type="entry name" value="Phosphoglucomutase, C-terminal domain"/>
    <property type="match status" value="1"/>
</dbReference>
<comment type="catalytic activity">
    <reaction evidence="1 11">
        <text>N-acetyl-alpha-D-glucosamine 1-phosphate = N-acetyl-D-glucosamine 6-phosphate</text>
        <dbReference type="Rhea" id="RHEA:23804"/>
        <dbReference type="ChEBI" id="CHEBI:57513"/>
        <dbReference type="ChEBI" id="CHEBI:57776"/>
        <dbReference type="EC" id="5.4.2.3"/>
    </reaction>
</comment>
<dbReference type="InterPro" id="IPR016657">
    <property type="entry name" value="PAGM"/>
</dbReference>
<dbReference type="Pfam" id="PF21405">
    <property type="entry name" value="AMG1_II"/>
    <property type="match status" value="1"/>
</dbReference>
<dbReference type="PANTHER" id="PTHR45955:SF1">
    <property type="entry name" value="PHOSPHOACETYLGLUCOSAMINE MUTASE"/>
    <property type="match status" value="1"/>
</dbReference>
<dbReference type="Gene3D" id="3.40.120.10">
    <property type="entry name" value="Alpha-D-Glucose-1,6-Bisphosphate, subunit A, domain 3"/>
    <property type="match status" value="3"/>
</dbReference>
<evidence type="ECO:0000256" key="6">
    <source>
        <dbReference type="ARBA" id="ARBA00022723"/>
    </source>
</evidence>
<keyword evidence="5" id="KW-0597">Phosphoprotein</keyword>
<feature type="domain" description="Alpha-D-phosphohexomutase C-terminal" evidence="13">
    <location>
        <begin position="524"/>
        <end position="573"/>
    </location>
</feature>
<proteinExistence type="inferred from homology"/>
<dbReference type="InterPro" id="IPR016055">
    <property type="entry name" value="A-D-PHexomutase_a/b/a-I/II/III"/>
</dbReference>
<feature type="chain" id="PRO_5045862789" description="Phosphoacetylglucosamine mutase" evidence="12">
    <location>
        <begin position="21"/>
        <end position="590"/>
    </location>
</feature>
<evidence type="ECO:0000256" key="5">
    <source>
        <dbReference type="ARBA" id="ARBA00022553"/>
    </source>
</evidence>
<accession>A0ABM1M485</accession>
<dbReference type="InterPro" id="IPR005844">
    <property type="entry name" value="A-D-PHexomutase_a/b/a-I"/>
</dbReference>
<dbReference type="Pfam" id="PF21404">
    <property type="entry name" value="AMG1_III"/>
    <property type="match status" value="1"/>
</dbReference>
<organism evidence="17 18">
    <name type="scientific">Nicrophorus vespilloides</name>
    <name type="common">Boreal carrion beetle</name>
    <dbReference type="NCBI Taxonomy" id="110193"/>
    <lineage>
        <taxon>Eukaryota</taxon>
        <taxon>Metazoa</taxon>
        <taxon>Ecdysozoa</taxon>
        <taxon>Arthropoda</taxon>
        <taxon>Hexapoda</taxon>
        <taxon>Insecta</taxon>
        <taxon>Pterygota</taxon>
        <taxon>Neoptera</taxon>
        <taxon>Endopterygota</taxon>
        <taxon>Coleoptera</taxon>
        <taxon>Polyphaga</taxon>
        <taxon>Staphyliniformia</taxon>
        <taxon>Silphidae</taxon>
        <taxon>Nicrophorinae</taxon>
        <taxon>Nicrophorus</taxon>
    </lineage>
</organism>
<dbReference type="InterPro" id="IPR036900">
    <property type="entry name" value="A-D-PHexomutase_C_sf"/>
</dbReference>
<feature type="domain" description="Phosphoacetylglucosamine mutase AMG1" evidence="16">
    <location>
        <begin position="221"/>
        <end position="329"/>
    </location>
</feature>
<comment type="function">
    <text evidence="11">Catalyzes the conversion of GlcNAc-6-P into GlcNAc-1-P during the synthesis of uridine diphosphate/UDP-GlcNAc, a sugar nucleotide critical to multiple glycosylation pathways including protein N- and O-glycosylation.</text>
</comment>
<evidence type="ECO:0000256" key="4">
    <source>
        <dbReference type="ARBA" id="ARBA00012731"/>
    </source>
</evidence>
<evidence type="ECO:0000313" key="17">
    <source>
        <dbReference type="Proteomes" id="UP000695000"/>
    </source>
</evidence>
<feature type="domain" description="Alpha-D-phosphohexomutase alpha/beta/alpha" evidence="14">
    <location>
        <begin position="149"/>
        <end position="212"/>
    </location>
</feature>
<keyword evidence="17" id="KW-1185">Reference proteome</keyword>
<keyword evidence="8 11" id="KW-0413">Isomerase</keyword>